<evidence type="ECO:0000256" key="6">
    <source>
        <dbReference type="ARBA" id="ARBA00022827"/>
    </source>
</evidence>
<comment type="similarity">
    <text evidence="3 13">Belongs to the FMO family.</text>
</comment>
<evidence type="ECO:0000256" key="8">
    <source>
        <dbReference type="ARBA" id="ARBA00022857"/>
    </source>
</evidence>
<dbReference type="AlphaFoldDB" id="A0ABD0Y642"/>
<keyword evidence="10 13" id="KW-0560">Oxidoreductase</keyword>
<keyword evidence="12" id="KW-0472">Membrane</keyword>
<keyword evidence="5" id="KW-0812">Transmembrane</keyword>
<evidence type="ECO:0000256" key="1">
    <source>
        <dbReference type="ARBA" id="ARBA00001974"/>
    </source>
</evidence>
<evidence type="ECO:0000256" key="10">
    <source>
        <dbReference type="ARBA" id="ARBA00023002"/>
    </source>
</evidence>
<evidence type="ECO:0000256" key="13">
    <source>
        <dbReference type="RuleBase" id="RU361177"/>
    </source>
</evidence>
<dbReference type="GO" id="GO:0004497">
    <property type="term" value="F:monooxygenase activity"/>
    <property type="evidence" value="ECO:0007669"/>
    <property type="project" value="UniProtKB-KW"/>
</dbReference>
<comment type="cofactor">
    <cofactor evidence="1 13">
        <name>FAD</name>
        <dbReference type="ChEBI" id="CHEBI:57692"/>
    </cofactor>
</comment>
<dbReference type="InterPro" id="IPR020946">
    <property type="entry name" value="Flavin_mOase-like"/>
</dbReference>
<evidence type="ECO:0000313" key="16">
    <source>
        <dbReference type="Proteomes" id="UP001557470"/>
    </source>
</evidence>
<comment type="caution">
    <text evidence="15">The sequence shown here is derived from an EMBL/GenBank/DDBJ whole genome shotgun (WGS) entry which is preliminary data.</text>
</comment>
<dbReference type="EC" id="1.-.-.-" evidence="13"/>
<evidence type="ECO:0000256" key="9">
    <source>
        <dbReference type="ARBA" id="ARBA00022989"/>
    </source>
</evidence>
<keyword evidence="9" id="KW-1133">Transmembrane helix</keyword>
<accession>A0ABD0Y642</accession>
<dbReference type="Gene3D" id="3.50.50.60">
    <property type="entry name" value="FAD/NAD(P)-binding domain"/>
    <property type="match status" value="1"/>
</dbReference>
<evidence type="ECO:0000256" key="7">
    <source>
        <dbReference type="ARBA" id="ARBA00022848"/>
    </source>
</evidence>
<evidence type="ECO:0000256" key="4">
    <source>
        <dbReference type="ARBA" id="ARBA00022630"/>
    </source>
</evidence>
<reference evidence="15 16" key="1">
    <citation type="submission" date="2024-06" db="EMBL/GenBank/DDBJ databases">
        <authorList>
            <person name="Pan Q."/>
            <person name="Wen M."/>
            <person name="Jouanno E."/>
            <person name="Zahm M."/>
            <person name="Klopp C."/>
            <person name="Cabau C."/>
            <person name="Louis A."/>
            <person name="Berthelot C."/>
            <person name="Parey E."/>
            <person name="Roest Crollius H."/>
            <person name="Montfort J."/>
            <person name="Robinson-Rechavi M."/>
            <person name="Bouchez O."/>
            <person name="Lampietro C."/>
            <person name="Lopez Roques C."/>
            <person name="Donnadieu C."/>
            <person name="Postlethwait J."/>
            <person name="Bobe J."/>
            <person name="Verreycken H."/>
            <person name="Guiguen Y."/>
        </authorList>
    </citation>
    <scope>NUCLEOTIDE SEQUENCE [LARGE SCALE GENOMIC DNA]</scope>
    <source>
        <strain evidence="15">Up_M1</strain>
        <tissue evidence="15">Testis</tissue>
    </source>
</reference>
<evidence type="ECO:0000256" key="12">
    <source>
        <dbReference type="ARBA" id="ARBA00023136"/>
    </source>
</evidence>
<feature type="compositionally biased region" description="Polar residues" evidence="14">
    <location>
        <begin position="38"/>
        <end position="55"/>
    </location>
</feature>
<comment type="subcellular location">
    <subcellularLocation>
        <location evidence="2">Microsome membrane</location>
    </subcellularLocation>
</comment>
<keyword evidence="7" id="KW-0256">Endoplasmic reticulum</keyword>
<evidence type="ECO:0000256" key="3">
    <source>
        <dbReference type="ARBA" id="ARBA00009183"/>
    </source>
</evidence>
<keyword evidence="11 13" id="KW-0503">Monooxygenase</keyword>
<evidence type="ECO:0000256" key="5">
    <source>
        <dbReference type="ARBA" id="ARBA00022692"/>
    </source>
</evidence>
<evidence type="ECO:0000256" key="14">
    <source>
        <dbReference type="SAM" id="MobiDB-lite"/>
    </source>
</evidence>
<dbReference type="PRINTS" id="PR00370">
    <property type="entry name" value="FMOXYGENASE"/>
</dbReference>
<dbReference type="FunFam" id="3.50.50.60:FF:000073">
    <property type="entry name" value="Dimethylaniline monooxygenase [N-oxide-forming]"/>
    <property type="match status" value="1"/>
</dbReference>
<feature type="compositionally biased region" description="Polar residues" evidence="14">
    <location>
        <begin position="21"/>
        <end position="31"/>
    </location>
</feature>
<dbReference type="PANTHER" id="PTHR23023">
    <property type="entry name" value="DIMETHYLANILINE MONOOXYGENASE"/>
    <property type="match status" value="1"/>
</dbReference>
<keyword evidence="16" id="KW-1185">Reference proteome</keyword>
<dbReference type="Proteomes" id="UP001557470">
    <property type="component" value="Unassembled WGS sequence"/>
</dbReference>
<evidence type="ECO:0000256" key="2">
    <source>
        <dbReference type="ARBA" id="ARBA00004524"/>
    </source>
</evidence>
<protein>
    <recommendedName>
        <fullName evidence="13">Flavin-containing monooxygenase</fullName>
        <ecNumber evidence="13">1.-.-.-</ecNumber>
    </recommendedName>
</protein>
<evidence type="ECO:0000256" key="11">
    <source>
        <dbReference type="ARBA" id="ARBA00023033"/>
    </source>
</evidence>
<keyword evidence="8" id="KW-0521">NADP</keyword>
<sequence length="229" mass="25617">MLRYIQGGTRGQEEDADDEQPATSSSGTHQPQPACRSLDSTTVPSLDQPHSISSLGTEDACSINMVRTVAVIGAGPSGLTSIKSCLEEGLEPTCFESSEDIGGLWRFKEVSEPNRASIYRSLTINTSKELLSYSDFPIPADYPNYMHHSRVLQYFRLYAEHFKLLQHICFQTTVQSVRQRPDFSHSGQWEVVTENSEGEKETHIFDSVIICSGHYTYPHLPLKDFPGQQ</sequence>
<dbReference type="InterPro" id="IPR050346">
    <property type="entry name" value="FMO-like"/>
</dbReference>
<name>A0ABD0Y642_UMBPY</name>
<evidence type="ECO:0000313" key="15">
    <source>
        <dbReference type="EMBL" id="KAL1022506.1"/>
    </source>
</evidence>
<organism evidence="15 16">
    <name type="scientific">Umbra pygmaea</name>
    <name type="common">Eastern mudminnow</name>
    <dbReference type="NCBI Taxonomy" id="75934"/>
    <lineage>
        <taxon>Eukaryota</taxon>
        <taxon>Metazoa</taxon>
        <taxon>Chordata</taxon>
        <taxon>Craniata</taxon>
        <taxon>Vertebrata</taxon>
        <taxon>Euteleostomi</taxon>
        <taxon>Actinopterygii</taxon>
        <taxon>Neopterygii</taxon>
        <taxon>Teleostei</taxon>
        <taxon>Protacanthopterygii</taxon>
        <taxon>Esociformes</taxon>
        <taxon>Umbridae</taxon>
        <taxon>Umbra</taxon>
    </lineage>
</organism>
<dbReference type="EMBL" id="JAGEUA010000001">
    <property type="protein sequence ID" value="KAL1022506.1"/>
    <property type="molecule type" value="Genomic_DNA"/>
</dbReference>
<keyword evidence="6 13" id="KW-0274">FAD</keyword>
<dbReference type="Pfam" id="PF00743">
    <property type="entry name" value="FMO-like"/>
    <property type="match status" value="1"/>
</dbReference>
<dbReference type="InterPro" id="IPR036188">
    <property type="entry name" value="FAD/NAD-bd_sf"/>
</dbReference>
<keyword evidence="4 13" id="KW-0285">Flavoprotein</keyword>
<dbReference type="InterPro" id="IPR000960">
    <property type="entry name" value="Flavin_mOase"/>
</dbReference>
<dbReference type="SUPFAM" id="SSF51905">
    <property type="entry name" value="FAD/NAD(P)-binding domain"/>
    <property type="match status" value="1"/>
</dbReference>
<keyword evidence="7" id="KW-0492">Microsome</keyword>
<feature type="region of interest" description="Disordered" evidence="14">
    <location>
        <begin position="1"/>
        <end position="55"/>
    </location>
</feature>
<gene>
    <name evidence="15" type="ORF">UPYG_G00028590</name>
</gene>
<proteinExistence type="inferred from homology"/>